<keyword evidence="1" id="KW-0812">Transmembrane</keyword>
<feature type="transmembrane region" description="Helical" evidence="1">
    <location>
        <begin position="20"/>
        <end position="38"/>
    </location>
</feature>
<name>K9TWS0_CHRTP</name>
<proteinExistence type="predicted"/>
<dbReference type="STRING" id="251229.Chro_1297"/>
<dbReference type="EMBL" id="CP003597">
    <property type="protein sequence ID" value="AFY86823.1"/>
    <property type="molecule type" value="Genomic_DNA"/>
</dbReference>
<keyword evidence="3" id="KW-1185">Reference proteome</keyword>
<evidence type="ECO:0000313" key="2">
    <source>
        <dbReference type="EMBL" id="AFY86823.1"/>
    </source>
</evidence>
<reference evidence="2 3" key="1">
    <citation type="submission" date="2012-06" db="EMBL/GenBank/DDBJ databases">
        <title>Finished chromosome of genome of Chroococcidiopsis thermalis PCC 7203.</title>
        <authorList>
            <consortium name="US DOE Joint Genome Institute"/>
            <person name="Gugger M."/>
            <person name="Coursin T."/>
            <person name="Rippka R."/>
            <person name="Tandeau De Marsac N."/>
            <person name="Huntemann M."/>
            <person name="Wei C.-L."/>
            <person name="Han J."/>
            <person name="Detter J.C."/>
            <person name="Han C."/>
            <person name="Tapia R."/>
            <person name="Davenport K."/>
            <person name="Daligault H."/>
            <person name="Erkkila T."/>
            <person name="Gu W."/>
            <person name="Munk A.C.C."/>
            <person name="Teshima H."/>
            <person name="Xu Y."/>
            <person name="Chain P."/>
            <person name="Chen A."/>
            <person name="Krypides N."/>
            <person name="Mavromatis K."/>
            <person name="Markowitz V."/>
            <person name="Szeto E."/>
            <person name="Ivanova N."/>
            <person name="Mikhailova N."/>
            <person name="Ovchinnikova G."/>
            <person name="Pagani I."/>
            <person name="Pati A."/>
            <person name="Goodwin L."/>
            <person name="Peters L."/>
            <person name="Pitluck S."/>
            <person name="Woyke T."/>
            <person name="Kerfeld C."/>
        </authorList>
    </citation>
    <scope>NUCLEOTIDE SEQUENCE [LARGE SCALE GENOMIC DNA]</scope>
    <source>
        <strain evidence="2 3">PCC 7203</strain>
    </source>
</reference>
<organism evidence="2 3">
    <name type="scientific">Chroococcidiopsis thermalis (strain PCC 7203)</name>
    <dbReference type="NCBI Taxonomy" id="251229"/>
    <lineage>
        <taxon>Bacteria</taxon>
        <taxon>Bacillati</taxon>
        <taxon>Cyanobacteriota</taxon>
        <taxon>Cyanophyceae</taxon>
        <taxon>Chroococcidiopsidales</taxon>
        <taxon>Chroococcidiopsidaceae</taxon>
        <taxon>Chroococcidiopsis</taxon>
    </lineage>
</organism>
<protein>
    <submittedName>
        <fullName evidence="2">Uncharacterized protein</fullName>
    </submittedName>
</protein>
<sequence>MLRHDDSFAWLMKKFVKTIILILITLHVAWSVYEYFWYSSLIPAKIGIAYPINISGQSDLREGCGTAIFGITNATADAISRQGIDFFSDAIYSRRSKDLYYTYRAWKETPVPKTWTSEGAWPGLGCSSVSRSLLRQILLAASKKGSYYSTKDEAWIIVIPSLKLVVFSYFG</sequence>
<dbReference type="KEGG" id="cthe:Chro_1297"/>
<dbReference type="HOGENOM" id="CLU_136080_0_0_3"/>
<evidence type="ECO:0000313" key="3">
    <source>
        <dbReference type="Proteomes" id="UP000010384"/>
    </source>
</evidence>
<dbReference type="eggNOG" id="ENOG502ZY4Y">
    <property type="taxonomic scope" value="Bacteria"/>
</dbReference>
<dbReference type="InParanoid" id="K9TWS0"/>
<gene>
    <name evidence="2" type="ORF">Chro_1297</name>
</gene>
<evidence type="ECO:0000256" key="1">
    <source>
        <dbReference type="SAM" id="Phobius"/>
    </source>
</evidence>
<dbReference type="Proteomes" id="UP000010384">
    <property type="component" value="Chromosome"/>
</dbReference>
<dbReference type="AlphaFoldDB" id="K9TWS0"/>
<keyword evidence="1" id="KW-1133">Transmembrane helix</keyword>
<keyword evidence="1" id="KW-0472">Membrane</keyword>
<accession>K9TWS0</accession>